<accession>A0A238D735</accession>
<dbReference type="Gene3D" id="2.30.30.240">
    <property type="entry name" value="PRC-barrel domain"/>
    <property type="match status" value="1"/>
</dbReference>
<dbReference type="InterPro" id="IPR027275">
    <property type="entry name" value="PRC-brl_dom"/>
</dbReference>
<dbReference type="PANTHER" id="PTHR36505">
    <property type="entry name" value="BLR1072 PROTEIN"/>
    <property type="match status" value="1"/>
</dbReference>
<gene>
    <name evidence="2" type="ORF">THIARS_70590</name>
</gene>
<dbReference type="Proteomes" id="UP000214566">
    <property type="component" value="Unassembled WGS sequence"/>
</dbReference>
<organism evidence="2 3">
    <name type="scientific">Thiomonas delicata</name>
    <name type="common">Thiomonas cuprina</name>
    <dbReference type="NCBI Taxonomy" id="364030"/>
    <lineage>
        <taxon>Bacteria</taxon>
        <taxon>Pseudomonadati</taxon>
        <taxon>Pseudomonadota</taxon>
        <taxon>Betaproteobacteria</taxon>
        <taxon>Burkholderiales</taxon>
        <taxon>Thiomonas</taxon>
    </lineage>
</organism>
<dbReference type="Pfam" id="PF05239">
    <property type="entry name" value="PRC"/>
    <property type="match status" value="1"/>
</dbReference>
<feature type="domain" description="PRC-barrel" evidence="1">
    <location>
        <begin position="33"/>
        <end position="109"/>
    </location>
</feature>
<evidence type="ECO:0000313" key="3">
    <source>
        <dbReference type="Proteomes" id="UP000214566"/>
    </source>
</evidence>
<dbReference type="InterPro" id="IPR011033">
    <property type="entry name" value="PRC_barrel-like_sf"/>
</dbReference>
<dbReference type="EMBL" id="FLMQ01000056">
    <property type="protein sequence ID" value="SBP88970.1"/>
    <property type="molecule type" value="Genomic_DNA"/>
</dbReference>
<reference evidence="2 3" key="1">
    <citation type="submission" date="2016-06" db="EMBL/GenBank/DDBJ databases">
        <authorList>
            <person name="Kjaerup R.B."/>
            <person name="Dalgaard T.S."/>
            <person name="Juul-Madsen H.R."/>
        </authorList>
    </citation>
    <scope>NUCLEOTIDE SEQUENCE [LARGE SCALE GENOMIC DNA]</scope>
    <source>
        <strain evidence="2 3">DSM 16361</strain>
    </source>
</reference>
<dbReference type="OrthoDB" id="286778at2"/>
<protein>
    <submittedName>
        <fullName evidence="2">PRC-barrel</fullName>
    </submittedName>
</protein>
<keyword evidence="3" id="KW-1185">Reference proteome</keyword>
<dbReference type="RefSeq" id="WP_094161211.1">
    <property type="nucleotide sequence ID" value="NZ_LT592171.1"/>
</dbReference>
<dbReference type="AlphaFoldDB" id="A0A238D735"/>
<evidence type="ECO:0000259" key="1">
    <source>
        <dbReference type="Pfam" id="PF05239"/>
    </source>
</evidence>
<dbReference type="SUPFAM" id="SSF50346">
    <property type="entry name" value="PRC-barrel domain"/>
    <property type="match status" value="1"/>
</dbReference>
<name>A0A238D735_THIDL</name>
<evidence type="ECO:0000313" key="2">
    <source>
        <dbReference type="EMBL" id="SBP88970.1"/>
    </source>
</evidence>
<sequence>MNYKERDTYGMYKDRPNGGGVGALHEGGHNGLMGADTLIGTDVHNEQAENLGEIKEIMLDMRSGRIEYAVLSFGGFLGMGEKLFAVPWSALKLDADHKYFVLNVDKERLKNAPGFAQDNWPNMMDPTWTTGIHNYYGTKSDTARVL</sequence>
<dbReference type="PANTHER" id="PTHR36505:SF1">
    <property type="entry name" value="BLR1072 PROTEIN"/>
    <property type="match status" value="1"/>
</dbReference>
<proteinExistence type="predicted"/>